<dbReference type="GO" id="GO:0005524">
    <property type="term" value="F:ATP binding"/>
    <property type="evidence" value="ECO:0007669"/>
    <property type="project" value="UniProtKB-KW"/>
</dbReference>
<evidence type="ECO:0000256" key="4">
    <source>
        <dbReference type="ARBA" id="ARBA00022741"/>
    </source>
</evidence>
<keyword evidence="3" id="KW-0808">Transferase</keyword>
<dbReference type="CDD" id="cd09168">
    <property type="entry name" value="PLDc_PaPPK1_C2_like"/>
    <property type="match status" value="1"/>
</dbReference>
<dbReference type="Gene3D" id="3.30.870.10">
    <property type="entry name" value="Endonuclease Chain A"/>
    <property type="match status" value="2"/>
</dbReference>
<dbReference type="InterPro" id="IPR025200">
    <property type="entry name" value="PPK_C_dom2"/>
</dbReference>
<dbReference type="OMA" id="MTLYRVG"/>
<feature type="domain" description="Nudix hydrolase" evidence="8">
    <location>
        <begin position="837"/>
        <end position="969"/>
    </location>
</feature>
<dbReference type="EMBL" id="HG001459">
    <property type="protein sequence ID" value="CDF32115.1"/>
    <property type="molecule type" value="Genomic_DNA"/>
</dbReference>
<dbReference type="PANTHER" id="PTHR30218">
    <property type="entry name" value="POLYPHOSPHATE KINASE"/>
    <property type="match status" value="1"/>
</dbReference>
<gene>
    <name evidence="9" type="ORF">CHC_T00008740001</name>
</gene>
<dbReference type="GO" id="GO:0008976">
    <property type="term" value="F:polyphosphate kinase activity"/>
    <property type="evidence" value="ECO:0007669"/>
    <property type="project" value="UniProtKB-EC"/>
</dbReference>
<dbReference type="STRING" id="2769.R7Q3Q5"/>
<dbReference type="EC" id="2.7.4.1" evidence="1"/>
<evidence type="ECO:0000256" key="3">
    <source>
        <dbReference type="ARBA" id="ARBA00022679"/>
    </source>
</evidence>
<feature type="compositionally biased region" description="Polar residues" evidence="7">
    <location>
        <begin position="1024"/>
        <end position="1042"/>
    </location>
</feature>
<dbReference type="InterPro" id="IPR041108">
    <property type="entry name" value="PP_kinase_C_1"/>
</dbReference>
<dbReference type="Pfam" id="PF02503">
    <property type="entry name" value="PP_kinase"/>
    <property type="match status" value="1"/>
</dbReference>
<evidence type="ECO:0000256" key="5">
    <source>
        <dbReference type="ARBA" id="ARBA00022777"/>
    </source>
</evidence>
<dbReference type="InterPro" id="IPR000086">
    <property type="entry name" value="NUDIX_hydrolase_dom"/>
</dbReference>
<keyword evidence="4" id="KW-0547">Nucleotide-binding</keyword>
<evidence type="ECO:0000256" key="7">
    <source>
        <dbReference type="SAM" id="MobiDB-lite"/>
    </source>
</evidence>
<evidence type="ECO:0000259" key="8">
    <source>
        <dbReference type="PROSITE" id="PS51462"/>
    </source>
</evidence>
<dbReference type="RefSeq" id="XP_005711780.1">
    <property type="nucleotide sequence ID" value="XM_005711723.1"/>
</dbReference>
<dbReference type="PANTHER" id="PTHR30218:SF0">
    <property type="entry name" value="POLYPHOSPHATE KINASE"/>
    <property type="match status" value="1"/>
</dbReference>
<dbReference type="Gene3D" id="1.20.58.310">
    <property type="entry name" value="Polyphosphate kinase N-terminal domain"/>
    <property type="match status" value="1"/>
</dbReference>
<dbReference type="Proteomes" id="UP000012073">
    <property type="component" value="Unassembled WGS sequence"/>
</dbReference>
<dbReference type="InterPro" id="IPR036832">
    <property type="entry name" value="PPK_N_dom_sf"/>
</dbReference>
<evidence type="ECO:0000256" key="6">
    <source>
        <dbReference type="ARBA" id="ARBA00022840"/>
    </source>
</evidence>
<feature type="region of interest" description="Disordered" evidence="7">
    <location>
        <begin position="985"/>
        <end position="1054"/>
    </location>
</feature>
<dbReference type="OrthoDB" id="2011998at2759"/>
<dbReference type="SUPFAM" id="SSF56024">
    <property type="entry name" value="Phospholipase D/nuclease"/>
    <property type="match status" value="2"/>
</dbReference>
<dbReference type="Pfam" id="PF00293">
    <property type="entry name" value="NUDIX"/>
    <property type="match status" value="1"/>
</dbReference>
<dbReference type="GO" id="GO:0009358">
    <property type="term" value="C:polyphosphate kinase complex"/>
    <property type="evidence" value="ECO:0007669"/>
    <property type="project" value="InterPro"/>
</dbReference>
<dbReference type="InterPro" id="IPR015797">
    <property type="entry name" value="NUDIX_hydrolase-like_dom_sf"/>
</dbReference>
<dbReference type="Gene3D" id="3.90.79.10">
    <property type="entry name" value="Nucleoside Triphosphate Pyrophosphohydrolase"/>
    <property type="match status" value="1"/>
</dbReference>
<dbReference type="Gramene" id="CDF32115">
    <property type="protein sequence ID" value="CDF32115"/>
    <property type="gene ID" value="CHC_T00008740001"/>
</dbReference>
<dbReference type="KEGG" id="ccp:CHC_T00008740001"/>
<evidence type="ECO:0000313" key="9">
    <source>
        <dbReference type="EMBL" id="CDF32115.1"/>
    </source>
</evidence>
<name>R7Q3Q5_CHOCR</name>
<protein>
    <recommendedName>
        <fullName evidence="1">ATP-polyphosphate phosphotransferase</fullName>
        <ecNumber evidence="1">2.7.4.1</ecNumber>
    </recommendedName>
</protein>
<dbReference type="PhylomeDB" id="R7Q3Q5"/>
<dbReference type="GeneID" id="17319489"/>
<dbReference type="InterPro" id="IPR025198">
    <property type="entry name" value="PPK_N_dom"/>
</dbReference>
<proteinExistence type="predicted"/>
<accession>R7Q3Q5</accession>
<keyword evidence="10" id="KW-1185">Reference proteome</keyword>
<dbReference type="InterPro" id="IPR024953">
    <property type="entry name" value="PP_kinase_middle"/>
</dbReference>
<dbReference type="SUPFAM" id="SSF140356">
    <property type="entry name" value="PPK N-terminal domain-like"/>
    <property type="match status" value="1"/>
</dbReference>
<sequence length="1054" mass="118324">MSLDGTLDANYDLNRRVRVLSPSGRAFSSVVCPFDDHVHYMPQVELSELSPQQLSESDIVFSKEFAQLSVICRVLSMALDPDVPLLDRFKFVCLVSFYLDEHFAMRLGHIPKLDPRDLESATINLRRQVRPPTKYEEELAVAIRTVVEMQNRCFTSQLLPRLRTQGVEIVRGEELTSLEAADMTAYFKEHLRPALTPILLDPTHPFPLIQSHEIYLYVILHNAKCRAKRRVMFRIPASKRLIPLDDTSLRFVASEDVCVANLGILCHSMTVVSSHVFRVTRNTKISIDDAAFGDSDNLLDFVIEEVHRRRQAPATRLEVLKVAPAKMITHLKNELHLDDSDVYVVDSSILDLSSCISLAFVPLPWFRQTMRDPVVPAPFRGLTERLRTHPGAIFEVLRERDVLVEYPRDSFENSAILYLHAAARDPMVRTIKTVIYRGGNDSPIVAALIRAAKNGKEVSVIIELKASLDEVQNTEYARSLQLAGCNVTYGVLGLKVHSKIMLVVRQEYDGTLMSYVNVSTGNFNPKTAKLYTDCSLFTCRKDICTDVLDVFNSLTGYSWKPEFRTLLVAPINMQRRFIELIKDEAENARAGKPARIACQVNGLTDKLITKELYEASIAGVRIDLIVRGPCRLRPGIKGLSDNIRVYSWIGQVLQHRRIFYFHAGGEGKFYIGSADWRTRNLTARVEVVVPIDDRKIRKRLAKAFNLINDEQWIWRMAPDGRYYKGMPARTSSPPVSVSITPSRSSVIDNKPVAEFNNQEDEAQPFTTYTAPSRSSPHQALLDHMFKDKEPNQQLTRTRSKKILPMAISDSATDDDAGMVKRSKPRFQVDIKGNKKVVDKIAVGAVPIRFAGGIQSMRALEVLMVARRVDDPWAVPKGGMNEGETVQQATIRVAREKAGVSSCEEVANLGWIVVSKKVKQVAVQTFVLLAKELGTFASSSKERRRTWVPIEDAVQLLKKKPHEFSECAIERAIAYYRHSFSTSETAMTSTPLTRSVGGSLPTSPKHGSPSVHESVGEAHMEPRLTLSSSRMNGTDDGTNGRMQDSTKKAEFGTGQ</sequence>
<keyword evidence="2" id="KW-0597">Phosphoprotein</keyword>
<dbReference type="PROSITE" id="PS51462">
    <property type="entry name" value="NUDIX"/>
    <property type="match status" value="1"/>
</dbReference>
<dbReference type="Pfam" id="PF13089">
    <property type="entry name" value="PP_kinase_N"/>
    <property type="match status" value="1"/>
</dbReference>
<evidence type="ECO:0000256" key="1">
    <source>
        <dbReference type="ARBA" id="ARBA00012960"/>
    </source>
</evidence>
<dbReference type="Pfam" id="PF13090">
    <property type="entry name" value="PP_kinase_C"/>
    <property type="match status" value="1"/>
</dbReference>
<dbReference type="SUPFAM" id="SSF55811">
    <property type="entry name" value="Nudix"/>
    <property type="match status" value="1"/>
</dbReference>
<dbReference type="GO" id="GO:0006799">
    <property type="term" value="P:polyphosphate biosynthetic process"/>
    <property type="evidence" value="ECO:0007669"/>
    <property type="project" value="InterPro"/>
</dbReference>
<evidence type="ECO:0000256" key="2">
    <source>
        <dbReference type="ARBA" id="ARBA00022553"/>
    </source>
</evidence>
<feature type="compositionally biased region" description="Basic and acidic residues" evidence="7">
    <location>
        <begin position="1043"/>
        <end position="1054"/>
    </location>
</feature>
<evidence type="ECO:0000313" key="10">
    <source>
        <dbReference type="Proteomes" id="UP000012073"/>
    </source>
</evidence>
<reference evidence="10" key="1">
    <citation type="journal article" date="2013" name="Proc. Natl. Acad. Sci. U.S.A.">
        <title>Genome structure and metabolic features in the red seaweed Chondrus crispus shed light on evolution of the Archaeplastida.</title>
        <authorList>
            <person name="Collen J."/>
            <person name="Porcel B."/>
            <person name="Carre W."/>
            <person name="Ball S.G."/>
            <person name="Chaparro C."/>
            <person name="Tonon T."/>
            <person name="Barbeyron T."/>
            <person name="Michel G."/>
            <person name="Noel B."/>
            <person name="Valentin K."/>
            <person name="Elias M."/>
            <person name="Artiguenave F."/>
            <person name="Arun A."/>
            <person name="Aury J.M."/>
            <person name="Barbosa-Neto J.F."/>
            <person name="Bothwell J.H."/>
            <person name="Bouget F.Y."/>
            <person name="Brillet L."/>
            <person name="Cabello-Hurtado F."/>
            <person name="Capella-Gutierrez S."/>
            <person name="Charrier B."/>
            <person name="Cladiere L."/>
            <person name="Cock J.M."/>
            <person name="Coelho S.M."/>
            <person name="Colleoni C."/>
            <person name="Czjzek M."/>
            <person name="Da Silva C."/>
            <person name="Delage L."/>
            <person name="Denoeud F."/>
            <person name="Deschamps P."/>
            <person name="Dittami S.M."/>
            <person name="Gabaldon T."/>
            <person name="Gachon C.M."/>
            <person name="Groisillier A."/>
            <person name="Herve C."/>
            <person name="Jabbari K."/>
            <person name="Katinka M."/>
            <person name="Kloareg B."/>
            <person name="Kowalczyk N."/>
            <person name="Labadie K."/>
            <person name="Leblanc C."/>
            <person name="Lopez P.J."/>
            <person name="McLachlan D.H."/>
            <person name="Meslet-Cladiere L."/>
            <person name="Moustafa A."/>
            <person name="Nehr Z."/>
            <person name="Nyvall Collen P."/>
            <person name="Panaud O."/>
            <person name="Partensky F."/>
            <person name="Poulain J."/>
            <person name="Rensing S.A."/>
            <person name="Rousvoal S."/>
            <person name="Samson G."/>
            <person name="Symeonidi A."/>
            <person name="Weissenbach J."/>
            <person name="Zambounis A."/>
            <person name="Wincker P."/>
            <person name="Boyen C."/>
        </authorList>
    </citation>
    <scope>NUCLEOTIDE SEQUENCE [LARGE SCALE GENOMIC DNA]</scope>
    <source>
        <strain evidence="10">cv. Stackhouse</strain>
    </source>
</reference>
<dbReference type="InterPro" id="IPR036830">
    <property type="entry name" value="PP_kinase_middle_dom_sf"/>
</dbReference>
<dbReference type="SUPFAM" id="SSF143724">
    <property type="entry name" value="PHP14-like"/>
    <property type="match status" value="1"/>
</dbReference>
<dbReference type="Gene3D" id="3.30.1840.10">
    <property type="entry name" value="Polyphosphate kinase middle domain"/>
    <property type="match status" value="1"/>
</dbReference>
<dbReference type="NCBIfam" id="TIGR03705">
    <property type="entry name" value="poly_P_kin"/>
    <property type="match status" value="1"/>
</dbReference>
<dbReference type="AlphaFoldDB" id="R7Q3Q5"/>
<organism evidence="9 10">
    <name type="scientific">Chondrus crispus</name>
    <name type="common">Carrageen Irish moss</name>
    <name type="synonym">Polymorpha crispa</name>
    <dbReference type="NCBI Taxonomy" id="2769"/>
    <lineage>
        <taxon>Eukaryota</taxon>
        <taxon>Rhodophyta</taxon>
        <taxon>Florideophyceae</taxon>
        <taxon>Rhodymeniophycidae</taxon>
        <taxon>Gigartinales</taxon>
        <taxon>Gigartinaceae</taxon>
        <taxon>Chondrus</taxon>
    </lineage>
</organism>
<keyword evidence="6" id="KW-0067">ATP-binding</keyword>
<keyword evidence="5 9" id="KW-0418">Kinase</keyword>
<dbReference type="InterPro" id="IPR003414">
    <property type="entry name" value="PP_kinase"/>
</dbReference>
<dbReference type="Pfam" id="PF17941">
    <property type="entry name" value="PP_kinase_C_1"/>
    <property type="match status" value="1"/>
</dbReference>